<evidence type="ECO:0000256" key="5">
    <source>
        <dbReference type="ARBA" id="ARBA00022989"/>
    </source>
</evidence>
<feature type="transmembrane region" description="Helical" evidence="9">
    <location>
        <begin position="88"/>
        <end position="110"/>
    </location>
</feature>
<evidence type="ECO:0000256" key="3">
    <source>
        <dbReference type="ARBA" id="ARBA00022714"/>
    </source>
</evidence>
<feature type="domain" description="Rieske" evidence="10">
    <location>
        <begin position="230"/>
        <end position="326"/>
    </location>
</feature>
<evidence type="ECO:0000256" key="2">
    <source>
        <dbReference type="ARBA" id="ARBA00022692"/>
    </source>
</evidence>
<accession>A0ABS1D0T3</accession>
<evidence type="ECO:0000256" key="6">
    <source>
        <dbReference type="ARBA" id="ARBA00023004"/>
    </source>
</evidence>
<evidence type="ECO:0000259" key="10">
    <source>
        <dbReference type="PROSITE" id="PS51296"/>
    </source>
</evidence>
<evidence type="ECO:0000256" key="1">
    <source>
        <dbReference type="ARBA" id="ARBA00004141"/>
    </source>
</evidence>
<dbReference type="Pfam" id="PF00355">
    <property type="entry name" value="Rieske"/>
    <property type="match status" value="1"/>
</dbReference>
<evidence type="ECO:0000256" key="7">
    <source>
        <dbReference type="ARBA" id="ARBA00023014"/>
    </source>
</evidence>
<organism evidence="11 12">
    <name type="scientific">Paracraurococcus ruber</name>
    <dbReference type="NCBI Taxonomy" id="77675"/>
    <lineage>
        <taxon>Bacteria</taxon>
        <taxon>Pseudomonadati</taxon>
        <taxon>Pseudomonadota</taxon>
        <taxon>Alphaproteobacteria</taxon>
        <taxon>Acetobacterales</taxon>
        <taxon>Roseomonadaceae</taxon>
        <taxon>Paracraurococcus</taxon>
    </lineage>
</organism>
<gene>
    <name evidence="11" type="ORF">CKO45_18440</name>
</gene>
<keyword evidence="7" id="KW-0411">Iron-sulfur</keyword>
<dbReference type="InterPro" id="IPR036922">
    <property type="entry name" value="Rieske_2Fe-2S_sf"/>
</dbReference>
<comment type="caution">
    <text evidence="11">The sequence shown here is derived from an EMBL/GenBank/DDBJ whole genome shotgun (WGS) entry which is preliminary data.</text>
</comment>
<feature type="transmembrane region" description="Helical" evidence="9">
    <location>
        <begin position="15"/>
        <end position="35"/>
    </location>
</feature>
<dbReference type="Proteomes" id="UP000697995">
    <property type="component" value="Unassembled WGS sequence"/>
</dbReference>
<dbReference type="RefSeq" id="WP_133220867.1">
    <property type="nucleotide sequence ID" value="NZ_NRSG01000157.1"/>
</dbReference>
<reference evidence="11 12" key="1">
    <citation type="journal article" date="2020" name="Microorganisms">
        <title>Osmotic Adaptation and Compatible Solute Biosynthesis of Phototrophic Bacteria as Revealed from Genome Analyses.</title>
        <authorList>
            <person name="Imhoff J.F."/>
            <person name="Rahn T."/>
            <person name="Kunzel S."/>
            <person name="Keller A."/>
            <person name="Neulinger S.C."/>
        </authorList>
    </citation>
    <scope>NUCLEOTIDE SEQUENCE [LARGE SCALE GENOMIC DNA]</scope>
    <source>
        <strain evidence="11 12">DSM 15382</strain>
    </source>
</reference>
<name>A0ABS1D0T3_9PROT</name>
<feature type="transmembrane region" description="Helical" evidence="9">
    <location>
        <begin position="55"/>
        <end position="76"/>
    </location>
</feature>
<keyword evidence="8 9" id="KW-0472">Membrane</keyword>
<dbReference type="InterPro" id="IPR013130">
    <property type="entry name" value="Fe3_Rdtase_TM_dom"/>
</dbReference>
<evidence type="ECO:0000256" key="4">
    <source>
        <dbReference type="ARBA" id="ARBA00022723"/>
    </source>
</evidence>
<proteinExistence type="predicted"/>
<evidence type="ECO:0000313" key="11">
    <source>
        <dbReference type="EMBL" id="MBK1660215.1"/>
    </source>
</evidence>
<keyword evidence="12" id="KW-1185">Reference proteome</keyword>
<dbReference type="EMBL" id="NRSG01000157">
    <property type="protein sequence ID" value="MBK1660215.1"/>
    <property type="molecule type" value="Genomic_DNA"/>
</dbReference>
<dbReference type="PANTHER" id="PTHR21496:SF23">
    <property type="entry name" value="3-PHENYLPROPIONATE_CINNAMIC ACID DIOXYGENASE FERREDOXIN SUBUNIT"/>
    <property type="match status" value="1"/>
</dbReference>
<dbReference type="InterPro" id="IPR017941">
    <property type="entry name" value="Rieske_2Fe-2S"/>
</dbReference>
<evidence type="ECO:0000256" key="9">
    <source>
        <dbReference type="SAM" id="Phobius"/>
    </source>
</evidence>
<feature type="transmembrane region" description="Helical" evidence="9">
    <location>
        <begin position="130"/>
        <end position="156"/>
    </location>
</feature>
<protein>
    <submittedName>
        <fullName evidence="11">(2Fe-2S)-binding protein</fullName>
    </submittedName>
</protein>
<evidence type="ECO:0000256" key="8">
    <source>
        <dbReference type="ARBA" id="ARBA00023136"/>
    </source>
</evidence>
<dbReference type="Pfam" id="PF01794">
    <property type="entry name" value="Ferric_reduct"/>
    <property type="match status" value="1"/>
</dbReference>
<dbReference type="Gene3D" id="2.102.10.10">
    <property type="entry name" value="Rieske [2Fe-2S] iron-sulphur domain"/>
    <property type="match status" value="1"/>
</dbReference>
<sequence length="343" mass="36675">MSARYVPVGWTRAKLAYDAVLLLAVATYVLLYLHLGPHLADPARPLDGPTLLMRAWGSAAFLLLTLALAIGPLARLDRRCLPLLYNRRHLGVLTCLAALSHAAAVLDWYFAFSPTPSLVALLSSEPVRPFIPFGLGALLILCLLAATSHDFWLSFLTPPAWKALHMSLYLAYALVVAHVGFGALQAATDPALALVVLASAALLVALHVAAGLREARRDAGIAPPAPEPPWVLAGPAEAIPEGGAVTIRPLRGEAVAIFRHQGRLSAVTNLCAHQNGPLGEGRVVDGCITCPWHGFQYRLEDGCAPPPYTERLATYRLRQVGGEVWLDPRPNPPGTRVEPVAVA</sequence>
<keyword evidence="2 9" id="KW-0812">Transmembrane</keyword>
<keyword evidence="3" id="KW-0001">2Fe-2S</keyword>
<dbReference type="SUPFAM" id="SSF50022">
    <property type="entry name" value="ISP domain"/>
    <property type="match status" value="1"/>
</dbReference>
<comment type="subcellular location">
    <subcellularLocation>
        <location evidence="1">Membrane</location>
        <topology evidence="1">Multi-pass membrane protein</topology>
    </subcellularLocation>
</comment>
<keyword evidence="6" id="KW-0408">Iron</keyword>
<keyword evidence="4" id="KW-0479">Metal-binding</keyword>
<dbReference type="PROSITE" id="PS51296">
    <property type="entry name" value="RIESKE"/>
    <property type="match status" value="1"/>
</dbReference>
<feature type="transmembrane region" description="Helical" evidence="9">
    <location>
        <begin position="168"/>
        <end position="186"/>
    </location>
</feature>
<feature type="transmembrane region" description="Helical" evidence="9">
    <location>
        <begin position="192"/>
        <end position="212"/>
    </location>
</feature>
<evidence type="ECO:0000313" key="12">
    <source>
        <dbReference type="Proteomes" id="UP000697995"/>
    </source>
</evidence>
<dbReference type="PANTHER" id="PTHR21496">
    <property type="entry name" value="FERREDOXIN-RELATED"/>
    <property type="match status" value="1"/>
</dbReference>
<keyword evidence="5 9" id="KW-1133">Transmembrane helix</keyword>